<name>C7RIF5_ACCRE</name>
<gene>
    <name evidence="2" type="ordered locus">CAP2UW1_3264</name>
</gene>
<organism evidence="2">
    <name type="scientific">Accumulibacter regalis</name>
    <dbReference type="NCBI Taxonomy" id="522306"/>
    <lineage>
        <taxon>Bacteria</taxon>
        <taxon>Pseudomonadati</taxon>
        <taxon>Pseudomonadota</taxon>
        <taxon>Betaproteobacteria</taxon>
        <taxon>Candidatus Accumulibacter</taxon>
    </lineage>
</organism>
<protein>
    <submittedName>
        <fullName evidence="2">Putative tellurite resistance protein</fullName>
    </submittedName>
</protein>
<dbReference type="Gene3D" id="3.40.50.150">
    <property type="entry name" value="Vaccinia Virus protein VP39"/>
    <property type="match status" value="1"/>
</dbReference>
<dbReference type="SUPFAM" id="SSF53335">
    <property type="entry name" value="S-adenosyl-L-methionine-dependent methyltransferases"/>
    <property type="match status" value="1"/>
</dbReference>
<accession>C7RIF5</accession>
<reference evidence="2" key="1">
    <citation type="submission" date="2009-08" db="EMBL/GenBank/DDBJ databases">
        <authorList>
            <consortium name="US DOE Joint Genome Institute"/>
            <person name="Lucas S."/>
            <person name="Copeland A."/>
            <person name="Lapidus A."/>
            <person name="Glavina del Rio T."/>
            <person name="Dalin E."/>
            <person name="Tice H."/>
            <person name="Bruce D."/>
            <person name="Barry K."/>
            <person name="Pitluck S."/>
            <person name="Lowry S."/>
            <person name="Larimer F."/>
            <person name="Land M."/>
            <person name="Hauser L."/>
            <person name="Kyrpides N."/>
            <person name="Ivanova N."/>
            <person name="McMahon K.D."/>
            <person name="Hugenholtz P."/>
        </authorList>
    </citation>
    <scope>NUCLEOTIDE SEQUENCE</scope>
    <source>
        <strain evidence="2">UW-1</strain>
    </source>
</reference>
<dbReference type="AlphaFoldDB" id="C7RIF5"/>
<reference evidence="2" key="2">
    <citation type="submission" date="2009-09" db="EMBL/GenBank/DDBJ databases">
        <title>Complete sequence of chromosome of Candidatus Accumulibacter phosphatis clade IIA str. UW-1.</title>
        <authorList>
            <consortium name="US DOE Joint Genome Institute"/>
            <person name="Martin H.G."/>
            <person name="Ivanova N."/>
            <person name="Kunin V."/>
            <person name="Warnecke F."/>
            <person name="Barry K."/>
            <person name="He S."/>
            <person name="Salamov A."/>
            <person name="Szeto E."/>
            <person name="Dalin E."/>
            <person name="Pangilinan J.L."/>
            <person name="Lapidus A."/>
            <person name="Lowry S."/>
            <person name="Kyrpides N.C."/>
            <person name="McMahon K.D."/>
            <person name="Hugenholtz P."/>
        </authorList>
    </citation>
    <scope>NUCLEOTIDE SEQUENCE [LARGE SCALE GENOMIC DNA]</scope>
    <source>
        <strain evidence="2">UW-1</strain>
    </source>
</reference>
<dbReference type="InterPro" id="IPR029063">
    <property type="entry name" value="SAM-dependent_MTases_sf"/>
</dbReference>
<dbReference type="CDD" id="cd02440">
    <property type="entry name" value="AdoMet_MTases"/>
    <property type="match status" value="1"/>
</dbReference>
<dbReference type="InterPro" id="IPR041698">
    <property type="entry name" value="Methyltransf_25"/>
</dbReference>
<evidence type="ECO:0000259" key="1">
    <source>
        <dbReference type="Pfam" id="PF13649"/>
    </source>
</evidence>
<evidence type="ECO:0000313" key="2">
    <source>
        <dbReference type="EMBL" id="ACV36529.1"/>
    </source>
</evidence>
<dbReference type="OrthoDB" id="9804312at2"/>
<proteinExistence type="predicted"/>
<dbReference type="KEGG" id="app:CAP2UW1_3264"/>
<dbReference type="STRING" id="522306.CAP2UW1_3264"/>
<dbReference type="Pfam" id="PF13649">
    <property type="entry name" value="Methyltransf_25"/>
    <property type="match status" value="1"/>
</dbReference>
<dbReference type="HOGENOM" id="CLU_056435_5_2_4"/>
<sequence length="189" mass="20812">MIKEGLPPMTVSCAESATSAWVRRFLRLIPEGAEVLDLACGAGRHARLLAAAGYRVEAVDRDAQALAALHDVDGVNVRQADLEAGAWPYHGRLFAGIVVTNYLFRPRLDELLAALAEPGVLIYETFMVGNERYGRPSNPEFLLRSQEMLAWVRQRGWRLLAFEEGSVELPKPAMVQRLCAARGAIAGRL</sequence>
<dbReference type="eggNOG" id="COG2227">
    <property type="taxonomic scope" value="Bacteria"/>
</dbReference>
<feature type="domain" description="Methyltransferase" evidence="1">
    <location>
        <begin position="35"/>
        <end position="115"/>
    </location>
</feature>
<dbReference type="EMBL" id="CP001715">
    <property type="protein sequence ID" value="ACV36529.1"/>
    <property type="molecule type" value="Genomic_DNA"/>
</dbReference>